<sequence>MLQLRSDEKPKKPVPLIRKEPFQYEFGLLGYVAVTGVIIFFATILFQTSFVQNFLNNASGSADGDRPKILQRLLVSRSSYNNNPRDLWHANFL</sequence>
<evidence type="ECO:0000313" key="2">
    <source>
        <dbReference type="EMBL" id="ULT79886.1"/>
    </source>
</evidence>
<dbReference type="Proteomes" id="UP000827892">
    <property type="component" value="Chromosome X"/>
</dbReference>
<evidence type="ECO:0000313" key="3">
    <source>
        <dbReference type="Proteomes" id="UP000827892"/>
    </source>
</evidence>
<protein>
    <submittedName>
        <fullName evidence="2">Uncharacterized protein</fullName>
    </submittedName>
</protein>
<gene>
    <name evidence="2" type="ORF">L3Y34_010464</name>
</gene>
<reference evidence="2 3" key="1">
    <citation type="submission" date="2022-05" db="EMBL/GenBank/DDBJ databases">
        <title>Chromosome-level reference genomes for two strains of Caenorhabditis briggsae: an improved platform for comparative genomics.</title>
        <authorList>
            <person name="Stevens L."/>
            <person name="Andersen E.C."/>
        </authorList>
    </citation>
    <scope>NUCLEOTIDE SEQUENCE [LARGE SCALE GENOMIC DNA]</scope>
    <source>
        <strain evidence="2">QX1410_ONT</strain>
        <tissue evidence="2">Whole-organism</tissue>
    </source>
</reference>
<proteinExistence type="predicted"/>
<accession>A0AAE8ZLK3</accession>
<evidence type="ECO:0000256" key="1">
    <source>
        <dbReference type="SAM" id="Phobius"/>
    </source>
</evidence>
<name>A0AAE8ZLK3_CAEBR</name>
<feature type="transmembrane region" description="Helical" evidence="1">
    <location>
        <begin position="28"/>
        <end position="46"/>
    </location>
</feature>
<dbReference type="AlphaFoldDB" id="A0AAE8ZLK3"/>
<keyword evidence="1" id="KW-1133">Transmembrane helix</keyword>
<organism evidence="2 3">
    <name type="scientific">Caenorhabditis briggsae</name>
    <dbReference type="NCBI Taxonomy" id="6238"/>
    <lineage>
        <taxon>Eukaryota</taxon>
        <taxon>Metazoa</taxon>
        <taxon>Ecdysozoa</taxon>
        <taxon>Nematoda</taxon>
        <taxon>Chromadorea</taxon>
        <taxon>Rhabditida</taxon>
        <taxon>Rhabditina</taxon>
        <taxon>Rhabditomorpha</taxon>
        <taxon>Rhabditoidea</taxon>
        <taxon>Rhabditidae</taxon>
        <taxon>Peloderinae</taxon>
        <taxon>Caenorhabditis</taxon>
    </lineage>
</organism>
<dbReference type="EMBL" id="CP090896">
    <property type="protein sequence ID" value="ULT79886.1"/>
    <property type="molecule type" value="Genomic_DNA"/>
</dbReference>
<keyword evidence="1" id="KW-0472">Membrane</keyword>
<keyword evidence="1" id="KW-0812">Transmembrane</keyword>